<organism evidence="11">
    <name type="scientific">Echinococcus granulosus</name>
    <name type="common">Hydatid tapeworm</name>
    <dbReference type="NCBI Taxonomy" id="6210"/>
    <lineage>
        <taxon>Eukaryota</taxon>
        <taxon>Metazoa</taxon>
        <taxon>Spiralia</taxon>
        <taxon>Lophotrochozoa</taxon>
        <taxon>Platyhelminthes</taxon>
        <taxon>Cestoda</taxon>
        <taxon>Eucestoda</taxon>
        <taxon>Cyclophyllidea</taxon>
        <taxon>Taeniidae</taxon>
        <taxon>Echinococcus</taxon>
        <taxon>Echinococcus granulosus group</taxon>
    </lineage>
</organism>
<dbReference type="EMBL" id="LK028577">
    <property type="protein sequence ID" value="CDS17451.1"/>
    <property type="molecule type" value="Genomic_DNA"/>
</dbReference>
<dbReference type="GO" id="GO:0000123">
    <property type="term" value="C:histone acetyltransferase complex"/>
    <property type="evidence" value="ECO:0007669"/>
    <property type="project" value="InterPro"/>
</dbReference>
<dbReference type="Pfam" id="PF09340">
    <property type="entry name" value="NuA4"/>
    <property type="match status" value="1"/>
</dbReference>
<dbReference type="GO" id="GO:0005634">
    <property type="term" value="C:nucleus"/>
    <property type="evidence" value="ECO:0007669"/>
    <property type="project" value="UniProtKB-SubCell"/>
</dbReference>
<keyword evidence="4" id="KW-0156">Chromatin regulator</keyword>
<evidence type="ECO:0000256" key="6">
    <source>
        <dbReference type="ARBA" id="ARBA00023054"/>
    </source>
</evidence>
<proteinExistence type="inferred from homology"/>
<evidence type="ECO:0000256" key="10">
    <source>
        <dbReference type="SAM" id="MobiDB-lite"/>
    </source>
</evidence>
<comment type="subcellular location">
    <subcellularLocation>
        <location evidence="1">Nucleus</location>
    </subcellularLocation>
</comment>
<evidence type="ECO:0000256" key="9">
    <source>
        <dbReference type="RuleBase" id="RU368022"/>
    </source>
</evidence>
<feature type="region of interest" description="Disordered" evidence="10">
    <location>
        <begin position="123"/>
        <end position="192"/>
    </location>
</feature>
<dbReference type="OrthoDB" id="440324at2759"/>
<reference evidence="13" key="3">
    <citation type="submission" date="2020-10" db="UniProtKB">
        <authorList>
            <consortium name="WormBaseParasite"/>
        </authorList>
    </citation>
    <scope>IDENTIFICATION</scope>
</reference>
<keyword evidence="7 9" id="KW-0804">Transcription</keyword>
<reference evidence="11" key="2">
    <citation type="submission" date="2014-06" db="EMBL/GenBank/DDBJ databases">
        <authorList>
            <person name="Aslett M."/>
        </authorList>
    </citation>
    <scope>NUCLEOTIDE SEQUENCE</scope>
</reference>
<dbReference type="PANTHER" id="PTHR13476">
    <property type="entry name" value="CHROMATIN MODIFICATION-RELATED PROTEIN MEAF6"/>
    <property type="match status" value="1"/>
</dbReference>
<reference evidence="11 12" key="1">
    <citation type="journal article" date="2013" name="Nature">
        <title>The genomes of four tapeworm species reveal adaptations to parasitism.</title>
        <authorList>
            <person name="Tsai I.J."/>
            <person name="Zarowiecki M."/>
            <person name="Holroyd N."/>
            <person name="Garciarrubio A."/>
            <person name="Sanchez-Flores A."/>
            <person name="Brooks K.L."/>
            <person name="Tracey A."/>
            <person name="Bobes R.J."/>
            <person name="Fragoso G."/>
            <person name="Sciutto E."/>
            <person name="Aslett M."/>
            <person name="Beasley H."/>
            <person name="Bennett H.M."/>
            <person name="Cai J."/>
            <person name="Camicia F."/>
            <person name="Clark R."/>
            <person name="Cucher M."/>
            <person name="De Silva N."/>
            <person name="Day T.A."/>
            <person name="Deplazes P."/>
            <person name="Estrada K."/>
            <person name="Fernandez C."/>
            <person name="Holland P.W."/>
            <person name="Hou J."/>
            <person name="Hu S."/>
            <person name="Huckvale T."/>
            <person name="Hung S.S."/>
            <person name="Kamenetzky L."/>
            <person name="Keane J.A."/>
            <person name="Kiss F."/>
            <person name="Koziol U."/>
            <person name="Lambert O."/>
            <person name="Liu K."/>
            <person name="Luo X."/>
            <person name="Luo Y."/>
            <person name="Macchiaroli N."/>
            <person name="Nichol S."/>
            <person name="Paps J."/>
            <person name="Parkinson J."/>
            <person name="Pouchkina-Stantcheva N."/>
            <person name="Riddiford N."/>
            <person name="Rosenzvit M."/>
            <person name="Salinas G."/>
            <person name="Wasmuth J.D."/>
            <person name="Zamanian M."/>
            <person name="Zheng Y."/>
            <person name="Cai X."/>
            <person name="Soberon X."/>
            <person name="Olson P.D."/>
            <person name="Laclette J.P."/>
            <person name="Brehm K."/>
            <person name="Berriman M."/>
            <person name="Garciarrubio A."/>
            <person name="Bobes R.J."/>
            <person name="Fragoso G."/>
            <person name="Sanchez-Flores A."/>
            <person name="Estrada K."/>
            <person name="Cevallos M.A."/>
            <person name="Morett E."/>
            <person name="Gonzalez V."/>
            <person name="Portillo T."/>
            <person name="Ochoa-Leyva A."/>
            <person name="Jose M.V."/>
            <person name="Sciutto E."/>
            <person name="Landa A."/>
            <person name="Jimenez L."/>
            <person name="Valdes V."/>
            <person name="Carrero J.C."/>
            <person name="Larralde C."/>
            <person name="Morales-Montor J."/>
            <person name="Limon-Lason J."/>
            <person name="Soberon X."/>
            <person name="Laclette J.P."/>
        </authorList>
    </citation>
    <scope>NUCLEOTIDE SEQUENCE [LARGE SCALE GENOMIC DNA]</scope>
</reference>
<protein>
    <recommendedName>
        <fullName evidence="3">Chromatin modification-related protein MEAF6</fullName>
    </recommendedName>
</protein>
<feature type="compositionally biased region" description="Polar residues" evidence="10">
    <location>
        <begin position="130"/>
        <end position="141"/>
    </location>
</feature>
<dbReference type="WBParaSite" id="EgrG_001020600">
    <property type="protein sequence ID" value="EgrG_001020600"/>
    <property type="gene ID" value="EgrG_001020600"/>
</dbReference>
<evidence type="ECO:0000256" key="5">
    <source>
        <dbReference type="ARBA" id="ARBA00023015"/>
    </source>
</evidence>
<evidence type="ECO:0000256" key="4">
    <source>
        <dbReference type="ARBA" id="ARBA00022853"/>
    </source>
</evidence>
<keyword evidence="5 9" id="KW-0805">Transcription regulation</keyword>
<evidence type="ECO:0000256" key="3">
    <source>
        <dbReference type="ARBA" id="ARBA00019141"/>
    </source>
</evidence>
<evidence type="ECO:0000256" key="2">
    <source>
        <dbReference type="ARBA" id="ARBA00010916"/>
    </source>
</evidence>
<accession>A0A068WBI6</accession>
<dbReference type="Proteomes" id="UP000492820">
    <property type="component" value="Unassembled WGS sequence"/>
</dbReference>
<gene>
    <name evidence="11" type="ORF">EgrG_001020600</name>
</gene>
<evidence type="ECO:0000313" key="13">
    <source>
        <dbReference type="WBParaSite" id="EgrG_001020600"/>
    </source>
</evidence>
<sequence>MLLTQENNVTMPENTQLADSRSELINLMRQRRYLIESLANLERQIYLFEGSYLDDTAPYGNIIKGWDRYLLTSGSGSAFSVAAGANGTGDKRVRKFRDSDRLFSRSSVTSMASAANMHNCYESDRHEVSTSRTESARTTPSHTRRCRAARKKGDTAKYPSLSPFMHTHPGGTLPVGRESPRRCPKRAPVKKTPSYSRPLLNILILITLYAGTQHHH</sequence>
<evidence type="ECO:0000256" key="8">
    <source>
        <dbReference type="ARBA" id="ARBA00023242"/>
    </source>
</evidence>
<evidence type="ECO:0000256" key="1">
    <source>
        <dbReference type="ARBA" id="ARBA00004123"/>
    </source>
</evidence>
<evidence type="ECO:0000313" key="12">
    <source>
        <dbReference type="Proteomes" id="UP000492820"/>
    </source>
</evidence>
<comment type="similarity">
    <text evidence="2 9">Belongs to the EAF6 family.</text>
</comment>
<keyword evidence="6" id="KW-0175">Coiled coil</keyword>
<dbReference type="InterPro" id="IPR015418">
    <property type="entry name" value="Eaf6"/>
</dbReference>
<dbReference type="GO" id="GO:0006325">
    <property type="term" value="P:chromatin organization"/>
    <property type="evidence" value="ECO:0007669"/>
    <property type="project" value="UniProtKB-KW"/>
</dbReference>
<dbReference type="AlphaFoldDB" id="A0A068WBI6"/>
<name>A0A068WBI6_ECHGR</name>
<keyword evidence="8" id="KW-0539">Nucleus</keyword>
<evidence type="ECO:0000256" key="7">
    <source>
        <dbReference type="ARBA" id="ARBA00023163"/>
    </source>
</evidence>
<evidence type="ECO:0000313" key="11">
    <source>
        <dbReference type="EMBL" id="CDS17451.1"/>
    </source>
</evidence>